<reference evidence="2 3" key="1">
    <citation type="journal article" date="2015" name="Nature">
        <title>rRNA introns, odd ribosomes, and small enigmatic genomes across a large radiation of phyla.</title>
        <authorList>
            <person name="Brown C.T."/>
            <person name="Hug L.A."/>
            <person name="Thomas B.C."/>
            <person name="Sharon I."/>
            <person name="Castelle C.J."/>
            <person name="Singh A."/>
            <person name="Wilkins M.J."/>
            <person name="Williams K.H."/>
            <person name="Banfield J.F."/>
        </authorList>
    </citation>
    <scope>NUCLEOTIDE SEQUENCE [LARGE SCALE GENOMIC DNA]</scope>
</reference>
<dbReference type="EMBL" id="LCBD01000001">
    <property type="protein sequence ID" value="KKS05794.1"/>
    <property type="molecule type" value="Genomic_DNA"/>
</dbReference>
<dbReference type="Pfam" id="PF01370">
    <property type="entry name" value="Epimerase"/>
    <property type="match status" value="1"/>
</dbReference>
<dbReference type="AlphaFoldDB" id="A0A0G0VYF2"/>
<evidence type="ECO:0000259" key="1">
    <source>
        <dbReference type="Pfam" id="PF01370"/>
    </source>
</evidence>
<dbReference type="InterPro" id="IPR001509">
    <property type="entry name" value="Epimerase_deHydtase"/>
</dbReference>
<accession>A0A0G0VYF2</accession>
<evidence type="ECO:0000313" key="3">
    <source>
        <dbReference type="Proteomes" id="UP000034286"/>
    </source>
</evidence>
<proteinExistence type="predicted"/>
<dbReference type="InterPro" id="IPR050177">
    <property type="entry name" value="Lipid_A_modif_metabolic_enz"/>
</dbReference>
<sequence>MILITGASGFIGKKLLPLIKKEYPKKDVFILDKKRHDLVSGRGLGKVPKNPNLVFHLAAATDTSKRDQRCNDLGTRNLLNALSEIGPKTHFIFTCSQAIFSDRHDTKNPISEKTKPAINNKYGETKLEAEKMLLAESKKKGFKLTIIRLPTVWGDNPRKNSFLNFLKSLVDKNSIFSRLNWPGKVALINVEDAARFILDAAQKPAKITSIAVENLTLAEIFEKITIGKGKVYRQIKVPKFVWDLARKLRPYLKYFEPILPIKIFNYFWRASIVVDSPLSCKVNLKGTKFTTISKKHER</sequence>
<organism evidence="2 3">
    <name type="scientific">Candidatus Woesebacteria bacterium GW2011_GWE1_41_24</name>
    <dbReference type="NCBI Taxonomy" id="1618597"/>
    <lineage>
        <taxon>Bacteria</taxon>
        <taxon>Candidatus Woeseibacteriota</taxon>
    </lineage>
</organism>
<dbReference type="PANTHER" id="PTHR43245">
    <property type="entry name" value="BIFUNCTIONAL POLYMYXIN RESISTANCE PROTEIN ARNA"/>
    <property type="match status" value="1"/>
</dbReference>
<dbReference type="SUPFAM" id="SSF51735">
    <property type="entry name" value="NAD(P)-binding Rossmann-fold domains"/>
    <property type="match status" value="1"/>
</dbReference>
<name>A0A0G0VYF2_9BACT</name>
<evidence type="ECO:0000313" key="2">
    <source>
        <dbReference type="EMBL" id="KKS05794.1"/>
    </source>
</evidence>
<feature type="domain" description="NAD-dependent epimerase/dehydratase" evidence="1">
    <location>
        <begin position="2"/>
        <end position="207"/>
    </location>
</feature>
<dbReference type="Proteomes" id="UP000034286">
    <property type="component" value="Unassembled WGS sequence"/>
</dbReference>
<gene>
    <name evidence="2" type="ORF">UU57_C0001G0059</name>
</gene>
<comment type="caution">
    <text evidence="2">The sequence shown here is derived from an EMBL/GenBank/DDBJ whole genome shotgun (WGS) entry which is preliminary data.</text>
</comment>
<dbReference type="CDD" id="cd08946">
    <property type="entry name" value="SDR_e"/>
    <property type="match status" value="1"/>
</dbReference>
<dbReference type="InterPro" id="IPR036291">
    <property type="entry name" value="NAD(P)-bd_dom_sf"/>
</dbReference>
<protein>
    <submittedName>
        <fullName evidence="2">Nucleoside-diphosphate-sugar epimerase</fullName>
    </submittedName>
</protein>
<dbReference type="Gene3D" id="3.40.50.720">
    <property type="entry name" value="NAD(P)-binding Rossmann-like Domain"/>
    <property type="match status" value="1"/>
</dbReference>